<dbReference type="InterPro" id="IPR003593">
    <property type="entry name" value="AAA+_ATPase"/>
</dbReference>
<dbReference type="Gene3D" id="3.40.50.300">
    <property type="entry name" value="P-loop containing nucleotide triphosphate hydrolases"/>
    <property type="match status" value="1"/>
</dbReference>
<dbReference type="SMART" id="SM00382">
    <property type="entry name" value="AAA"/>
    <property type="match status" value="1"/>
</dbReference>
<sequence>MTSESYVVSIDGLTKRYRELVALDDVSLKIRPGVTGLLGPNGSGKSTFIKALLGLVRTQTGAGDVMGMQWPEQVRAIRDAIGYSPEDDCYVAGLTGIESVALMAELSGLPRIEALRRSHEILDFCDVGEERYREVESYSTGMRQKLKFAQALVHDPDLLILDEPTTGLDPKQRRSMLDRIRTLGHRHGKSILLSTHILHDVRAVCDHVIILVGGTVRVSDSLANLSRPAEPSVQVGVQGDPSLLVRDLQNAGHEVSATIDGRWKVSGIDPSDSAAIWQTAGQSGAAISRLEPARNSLEQIFFAATGATMPIDAEPVSVGFAATVSGQEATSKGTGGSDGAS</sequence>
<dbReference type="EC" id="3.6.3.-" evidence="6"/>
<dbReference type="InterPro" id="IPR027417">
    <property type="entry name" value="P-loop_NTPase"/>
</dbReference>
<name>A0A5C6FTA9_9PLAN</name>
<dbReference type="AlphaFoldDB" id="A0A5C6FTA9"/>
<dbReference type="PROSITE" id="PS50893">
    <property type="entry name" value="ABC_TRANSPORTER_2"/>
    <property type="match status" value="1"/>
</dbReference>
<dbReference type="GO" id="GO:0005524">
    <property type="term" value="F:ATP binding"/>
    <property type="evidence" value="ECO:0007669"/>
    <property type="project" value="UniProtKB-KW"/>
</dbReference>
<evidence type="ECO:0000256" key="3">
    <source>
        <dbReference type="ARBA" id="ARBA00022741"/>
    </source>
</evidence>
<feature type="domain" description="ABC transporter" evidence="5">
    <location>
        <begin position="8"/>
        <end position="238"/>
    </location>
</feature>
<comment type="caution">
    <text evidence="6">The sequence shown here is derived from an EMBL/GenBank/DDBJ whole genome shotgun (WGS) entry which is preliminary data.</text>
</comment>
<protein>
    <submittedName>
        <fullName evidence="6">Putative ABC transporter ATP-binding protein YxlF</fullName>
        <ecNumber evidence="6">3.6.3.-</ecNumber>
    </submittedName>
</protein>
<keyword evidence="3" id="KW-0547">Nucleotide-binding</keyword>
<dbReference type="RefSeq" id="WP_146411731.1">
    <property type="nucleotide sequence ID" value="NZ_SJPZ01000001.1"/>
</dbReference>
<organism evidence="6 7">
    <name type="scientific">Crateriforma conspicua</name>
    <dbReference type="NCBI Taxonomy" id="2527996"/>
    <lineage>
        <taxon>Bacteria</taxon>
        <taxon>Pseudomonadati</taxon>
        <taxon>Planctomycetota</taxon>
        <taxon>Planctomycetia</taxon>
        <taxon>Planctomycetales</taxon>
        <taxon>Planctomycetaceae</taxon>
        <taxon>Crateriforma</taxon>
    </lineage>
</organism>
<gene>
    <name evidence="6" type="primary">yxlF_2</name>
    <name evidence="6" type="ORF">V7x_11040</name>
</gene>
<dbReference type="SUPFAM" id="SSF52540">
    <property type="entry name" value="P-loop containing nucleoside triphosphate hydrolases"/>
    <property type="match status" value="1"/>
</dbReference>
<dbReference type="PANTHER" id="PTHR43335:SF2">
    <property type="entry name" value="ABC TRANSPORTER, ATP-BINDING PROTEIN"/>
    <property type="match status" value="1"/>
</dbReference>
<reference evidence="6 7" key="1">
    <citation type="submission" date="2019-02" db="EMBL/GenBank/DDBJ databases">
        <title>Deep-cultivation of Planctomycetes and their phenomic and genomic characterization uncovers novel biology.</title>
        <authorList>
            <person name="Wiegand S."/>
            <person name="Jogler M."/>
            <person name="Boedeker C."/>
            <person name="Pinto D."/>
            <person name="Vollmers J."/>
            <person name="Rivas-Marin E."/>
            <person name="Kohn T."/>
            <person name="Peeters S.H."/>
            <person name="Heuer A."/>
            <person name="Rast P."/>
            <person name="Oberbeckmann S."/>
            <person name="Bunk B."/>
            <person name="Jeske O."/>
            <person name="Meyerdierks A."/>
            <person name="Storesund J.E."/>
            <person name="Kallscheuer N."/>
            <person name="Luecker S."/>
            <person name="Lage O.M."/>
            <person name="Pohl T."/>
            <person name="Merkel B.J."/>
            <person name="Hornburger P."/>
            <person name="Mueller R.-W."/>
            <person name="Bruemmer F."/>
            <person name="Labrenz M."/>
            <person name="Spormann A.M."/>
            <person name="Op Den Camp H."/>
            <person name="Overmann J."/>
            <person name="Amann R."/>
            <person name="Jetten M.S.M."/>
            <person name="Mascher T."/>
            <person name="Medema M.H."/>
            <person name="Devos D.P."/>
            <person name="Kaster A.-K."/>
            <person name="Ovreas L."/>
            <person name="Rohde M."/>
            <person name="Galperin M.Y."/>
            <person name="Jogler C."/>
        </authorList>
    </citation>
    <scope>NUCLEOTIDE SEQUENCE [LARGE SCALE GENOMIC DNA]</scope>
    <source>
        <strain evidence="6 7">V7</strain>
    </source>
</reference>
<dbReference type="PANTHER" id="PTHR43335">
    <property type="entry name" value="ABC TRANSPORTER, ATP-BINDING PROTEIN"/>
    <property type="match status" value="1"/>
</dbReference>
<dbReference type="Proteomes" id="UP000316476">
    <property type="component" value="Unassembled WGS sequence"/>
</dbReference>
<dbReference type="GO" id="GO:0016887">
    <property type="term" value="F:ATP hydrolysis activity"/>
    <property type="evidence" value="ECO:0007669"/>
    <property type="project" value="InterPro"/>
</dbReference>
<evidence type="ECO:0000256" key="1">
    <source>
        <dbReference type="ARBA" id="ARBA00005417"/>
    </source>
</evidence>
<dbReference type="InterPro" id="IPR003439">
    <property type="entry name" value="ABC_transporter-like_ATP-bd"/>
</dbReference>
<dbReference type="OrthoDB" id="9804819at2"/>
<keyword evidence="4 6" id="KW-0067">ATP-binding</keyword>
<keyword evidence="2" id="KW-0813">Transport</keyword>
<evidence type="ECO:0000256" key="4">
    <source>
        <dbReference type="ARBA" id="ARBA00022840"/>
    </source>
</evidence>
<evidence type="ECO:0000259" key="5">
    <source>
        <dbReference type="PROSITE" id="PS50893"/>
    </source>
</evidence>
<evidence type="ECO:0000313" key="7">
    <source>
        <dbReference type="Proteomes" id="UP000316476"/>
    </source>
</evidence>
<dbReference type="CDD" id="cd03230">
    <property type="entry name" value="ABC_DR_subfamily_A"/>
    <property type="match status" value="1"/>
</dbReference>
<keyword evidence="6" id="KW-0378">Hydrolase</keyword>
<dbReference type="Pfam" id="PF00005">
    <property type="entry name" value="ABC_tran"/>
    <property type="match status" value="1"/>
</dbReference>
<dbReference type="EMBL" id="SJPZ01000001">
    <property type="protein sequence ID" value="TWU65556.1"/>
    <property type="molecule type" value="Genomic_DNA"/>
</dbReference>
<evidence type="ECO:0000256" key="2">
    <source>
        <dbReference type="ARBA" id="ARBA00022448"/>
    </source>
</evidence>
<evidence type="ECO:0000313" key="6">
    <source>
        <dbReference type="EMBL" id="TWU65556.1"/>
    </source>
</evidence>
<proteinExistence type="inferred from homology"/>
<comment type="similarity">
    <text evidence="1">Belongs to the ABC transporter superfamily.</text>
</comment>
<accession>A0A5C6FTA9</accession>